<comment type="caution">
    <text evidence="2">The sequence shown here is derived from an EMBL/GenBank/DDBJ whole genome shotgun (WGS) entry which is preliminary data.</text>
</comment>
<organism evidence="2 3">
    <name type="scientific">Pleuronectes platessa</name>
    <name type="common">European plaice</name>
    <dbReference type="NCBI Taxonomy" id="8262"/>
    <lineage>
        <taxon>Eukaryota</taxon>
        <taxon>Metazoa</taxon>
        <taxon>Chordata</taxon>
        <taxon>Craniata</taxon>
        <taxon>Vertebrata</taxon>
        <taxon>Euteleostomi</taxon>
        <taxon>Actinopterygii</taxon>
        <taxon>Neopterygii</taxon>
        <taxon>Teleostei</taxon>
        <taxon>Neoteleostei</taxon>
        <taxon>Acanthomorphata</taxon>
        <taxon>Carangaria</taxon>
        <taxon>Pleuronectiformes</taxon>
        <taxon>Pleuronectoidei</taxon>
        <taxon>Pleuronectidae</taxon>
        <taxon>Pleuronectes</taxon>
    </lineage>
</organism>
<keyword evidence="1" id="KW-1133">Transmembrane helix</keyword>
<name>A0A9N7VZ76_PLEPL</name>
<evidence type="ECO:0000313" key="3">
    <source>
        <dbReference type="Proteomes" id="UP001153269"/>
    </source>
</evidence>
<evidence type="ECO:0000313" key="2">
    <source>
        <dbReference type="EMBL" id="CAB1456985.1"/>
    </source>
</evidence>
<reference evidence="2" key="1">
    <citation type="submission" date="2020-03" db="EMBL/GenBank/DDBJ databases">
        <authorList>
            <person name="Weist P."/>
        </authorList>
    </citation>
    <scope>NUCLEOTIDE SEQUENCE</scope>
</reference>
<protein>
    <submittedName>
        <fullName evidence="2">Uncharacterized protein</fullName>
    </submittedName>
</protein>
<keyword evidence="1" id="KW-0472">Membrane</keyword>
<sequence length="164" mass="18900">MPRDGMDIEVEQSQLQLGKEGASSLCWSQKRAARIRLCHDDIYFLPRNMVHQFQIVSAVCSLGWHILQGITITERNKRRMRRRWRKRRMRGKSLLLEVGCSSPAHPARKTSSLPKLYQSPSRPAWSRLLKLSKRQLRKSLPKNLSMSCINKSLNSRTTTTGATN</sequence>
<gene>
    <name evidence="2" type="ORF">PLEPLA_LOCUS44788</name>
</gene>
<dbReference type="Proteomes" id="UP001153269">
    <property type="component" value="Unassembled WGS sequence"/>
</dbReference>
<keyword evidence="3" id="KW-1185">Reference proteome</keyword>
<dbReference type="AlphaFoldDB" id="A0A9N7VZ76"/>
<keyword evidence="1" id="KW-0812">Transmembrane</keyword>
<feature type="transmembrane region" description="Helical" evidence="1">
    <location>
        <begin position="53"/>
        <end position="73"/>
    </location>
</feature>
<accession>A0A9N7VZ76</accession>
<evidence type="ECO:0000256" key="1">
    <source>
        <dbReference type="SAM" id="Phobius"/>
    </source>
</evidence>
<proteinExistence type="predicted"/>
<dbReference type="EMBL" id="CADEAL010004320">
    <property type="protein sequence ID" value="CAB1456985.1"/>
    <property type="molecule type" value="Genomic_DNA"/>
</dbReference>